<evidence type="ECO:0000259" key="2">
    <source>
        <dbReference type="Pfam" id="PF12773"/>
    </source>
</evidence>
<gene>
    <name evidence="3" type="ORF">CJ216_05145</name>
</gene>
<comment type="caution">
    <text evidence="3">The sequence shown here is derived from an EMBL/GenBank/DDBJ whole genome shotgun (WGS) entry which is preliminary data.</text>
</comment>
<evidence type="ECO:0000256" key="1">
    <source>
        <dbReference type="SAM" id="Phobius"/>
    </source>
</evidence>
<feature type="domain" description="DZANK-type" evidence="2">
    <location>
        <begin position="9"/>
        <end position="81"/>
    </location>
</feature>
<feature type="transmembrane region" description="Helical" evidence="1">
    <location>
        <begin position="252"/>
        <end position="276"/>
    </location>
</feature>
<name>A0A2N6RZJ6_9BIFI</name>
<dbReference type="EMBL" id="PNGV01000001">
    <property type="protein sequence ID" value="PMC43443.1"/>
    <property type="molecule type" value="Genomic_DNA"/>
</dbReference>
<organism evidence="3 4">
    <name type="scientific">Gardnerella greenwoodii</name>
    <dbReference type="NCBI Taxonomy" id="2914925"/>
    <lineage>
        <taxon>Bacteria</taxon>
        <taxon>Bacillati</taxon>
        <taxon>Actinomycetota</taxon>
        <taxon>Actinomycetes</taxon>
        <taxon>Bifidobacteriales</taxon>
        <taxon>Bifidobacteriaceae</taxon>
        <taxon>Gardnerella</taxon>
    </lineage>
</organism>
<dbReference type="Pfam" id="PF12773">
    <property type="entry name" value="DZR"/>
    <property type="match status" value="1"/>
</dbReference>
<protein>
    <recommendedName>
        <fullName evidence="2">DZANK-type domain-containing protein</fullName>
    </recommendedName>
</protein>
<accession>A0A2N6RZJ6</accession>
<keyword evidence="4" id="KW-1185">Reference proteome</keyword>
<proteinExistence type="predicted"/>
<keyword evidence="1" id="KW-1133">Transmembrane helix</keyword>
<dbReference type="InterPro" id="IPR025874">
    <property type="entry name" value="DZR"/>
</dbReference>
<evidence type="ECO:0000313" key="3">
    <source>
        <dbReference type="EMBL" id="PMC43443.1"/>
    </source>
</evidence>
<reference evidence="3 4" key="1">
    <citation type="submission" date="2017-09" db="EMBL/GenBank/DDBJ databases">
        <title>Bacterial strain isolated from the female urinary microbiota.</title>
        <authorList>
            <person name="Thomas-White K."/>
            <person name="Kumar N."/>
            <person name="Forster S."/>
            <person name="Putonti C."/>
            <person name="Lawley T."/>
            <person name="Wolfe A.J."/>
        </authorList>
    </citation>
    <scope>NUCLEOTIDE SEQUENCE [LARGE SCALE GENOMIC DNA]</scope>
    <source>
        <strain evidence="3 4">UMB1686</strain>
    </source>
</reference>
<feature type="transmembrane region" description="Helical" evidence="1">
    <location>
        <begin position="227"/>
        <end position="246"/>
    </location>
</feature>
<dbReference type="Proteomes" id="UP000235771">
    <property type="component" value="Unassembled WGS sequence"/>
</dbReference>
<dbReference type="AlphaFoldDB" id="A0A2N6RZJ6"/>
<sequence length="284" mass="32146">MKNMKKDFCFHCGMKLDDDSKFCKNCGQKVNDDTQVSEQLTNQSFMENSTERKTIYDGSVHKCSNCGEIIGSFVTICPSCGQEIRGVSSISSAHELSVKLERISAKMPIAEEKKSIMKMVFGKDLTSVNEANGALSNFEKQKEEEKASLIINFTVPNSKEDIMEFIILAASNINVKKGIDDVITKAWIAKLDQIYQKAQLVLSSQPDFEQIQAIYTKKKKEVILRKLRPVFWILGYFVTFFAILLFANGMRWNATVTSIILGVIVVAVGIISVFFFNKHYRLFR</sequence>
<keyword evidence="1" id="KW-0472">Membrane</keyword>
<evidence type="ECO:0000313" key="4">
    <source>
        <dbReference type="Proteomes" id="UP000235771"/>
    </source>
</evidence>
<keyword evidence="1" id="KW-0812">Transmembrane</keyword>